<dbReference type="Proteomes" id="UP001148614">
    <property type="component" value="Unassembled WGS sequence"/>
</dbReference>
<dbReference type="EMBL" id="JANPWZ010000886">
    <property type="protein sequence ID" value="KAJ3570916.1"/>
    <property type="molecule type" value="Genomic_DNA"/>
</dbReference>
<organism evidence="1 2">
    <name type="scientific">Xylaria arbuscula</name>
    <dbReference type="NCBI Taxonomy" id="114810"/>
    <lineage>
        <taxon>Eukaryota</taxon>
        <taxon>Fungi</taxon>
        <taxon>Dikarya</taxon>
        <taxon>Ascomycota</taxon>
        <taxon>Pezizomycotina</taxon>
        <taxon>Sordariomycetes</taxon>
        <taxon>Xylariomycetidae</taxon>
        <taxon>Xylariales</taxon>
        <taxon>Xylariaceae</taxon>
        <taxon>Xylaria</taxon>
    </lineage>
</organism>
<evidence type="ECO:0000313" key="1">
    <source>
        <dbReference type="EMBL" id="KAJ3570916.1"/>
    </source>
</evidence>
<gene>
    <name evidence="1" type="ORF">NPX13_g5564</name>
</gene>
<dbReference type="VEuPathDB" id="FungiDB:F4678DRAFT_133027"/>
<keyword evidence="2" id="KW-1185">Reference proteome</keyword>
<name>A0A9W8NEB7_9PEZI</name>
<sequence length="74" mass="8888">MDEKERRLETRTREVMTEVAKRKTAELRWVDEVFDERGRLLDELENHAIEELGDVGDEFPEDPLEQEAWMALRE</sequence>
<reference evidence="1" key="1">
    <citation type="submission" date="2022-07" db="EMBL/GenBank/DDBJ databases">
        <title>Genome Sequence of Xylaria arbuscula.</title>
        <authorList>
            <person name="Buettner E."/>
        </authorList>
    </citation>
    <scope>NUCLEOTIDE SEQUENCE</scope>
    <source>
        <strain evidence="1">VT107</strain>
    </source>
</reference>
<proteinExistence type="predicted"/>
<accession>A0A9W8NEB7</accession>
<comment type="caution">
    <text evidence="1">The sequence shown here is derived from an EMBL/GenBank/DDBJ whole genome shotgun (WGS) entry which is preliminary data.</text>
</comment>
<evidence type="ECO:0000313" key="2">
    <source>
        <dbReference type="Proteomes" id="UP001148614"/>
    </source>
</evidence>
<dbReference type="AlphaFoldDB" id="A0A9W8NEB7"/>
<protein>
    <submittedName>
        <fullName evidence="1">Uncharacterized protein</fullName>
    </submittedName>
</protein>